<dbReference type="EMBL" id="QNUL01000012">
    <property type="protein sequence ID" value="REA60084.1"/>
    <property type="molecule type" value="Genomic_DNA"/>
</dbReference>
<organism evidence="12 13">
    <name type="scientific">Dyadobacter luteus</name>
    <dbReference type="NCBI Taxonomy" id="2259619"/>
    <lineage>
        <taxon>Bacteria</taxon>
        <taxon>Pseudomonadati</taxon>
        <taxon>Bacteroidota</taxon>
        <taxon>Cytophagia</taxon>
        <taxon>Cytophagales</taxon>
        <taxon>Spirosomataceae</taxon>
        <taxon>Dyadobacter</taxon>
    </lineage>
</organism>
<dbReference type="PROSITE" id="PS50109">
    <property type="entry name" value="HIS_KIN"/>
    <property type="match status" value="1"/>
</dbReference>
<dbReference type="Gene3D" id="3.30.565.10">
    <property type="entry name" value="Histidine kinase-like ATPase, C-terminal domain"/>
    <property type="match status" value="1"/>
</dbReference>
<gene>
    <name evidence="12" type="ORF">DSL64_15500</name>
</gene>
<dbReference type="PRINTS" id="PR00344">
    <property type="entry name" value="BCTRLSENSOR"/>
</dbReference>
<dbReference type="InterPro" id="IPR009057">
    <property type="entry name" value="Homeodomain-like_sf"/>
</dbReference>
<dbReference type="Gene3D" id="2.60.40.10">
    <property type="entry name" value="Immunoglobulins"/>
    <property type="match status" value="1"/>
</dbReference>
<dbReference type="Gene3D" id="1.10.287.130">
    <property type="match status" value="1"/>
</dbReference>
<dbReference type="InterPro" id="IPR036097">
    <property type="entry name" value="HisK_dim/P_sf"/>
</dbReference>
<dbReference type="RefSeq" id="WP_115831829.1">
    <property type="nucleotide sequence ID" value="NZ_QNUL01000012.1"/>
</dbReference>
<keyword evidence="8" id="KW-0732">Signal</keyword>
<protein>
    <recommendedName>
        <fullName evidence="2">histidine kinase</fullName>
        <ecNumber evidence="2">2.7.13.3</ecNumber>
    </recommendedName>
</protein>
<dbReference type="Pfam" id="PF02518">
    <property type="entry name" value="HATPase_c"/>
    <property type="match status" value="1"/>
</dbReference>
<dbReference type="InterPro" id="IPR018062">
    <property type="entry name" value="HTH_AraC-typ_CS"/>
</dbReference>
<evidence type="ECO:0000256" key="6">
    <source>
        <dbReference type="ARBA" id="ARBA00023163"/>
    </source>
</evidence>
<keyword evidence="5" id="KW-0238">DNA-binding</keyword>
<evidence type="ECO:0000259" key="9">
    <source>
        <dbReference type="PROSITE" id="PS01124"/>
    </source>
</evidence>
<evidence type="ECO:0000313" key="13">
    <source>
        <dbReference type="Proteomes" id="UP000256373"/>
    </source>
</evidence>
<keyword evidence="3 7" id="KW-0597">Phosphoprotein</keyword>
<dbReference type="SMART" id="SM00342">
    <property type="entry name" value="HTH_ARAC"/>
    <property type="match status" value="1"/>
</dbReference>
<dbReference type="SUPFAM" id="SSF47384">
    <property type="entry name" value="Homodimeric domain of signal transducing histidine kinase"/>
    <property type="match status" value="1"/>
</dbReference>
<keyword evidence="12" id="KW-0808">Transferase</keyword>
<evidence type="ECO:0000256" key="2">
    <source>
        <dbReference type="ARBA" id="ARBA00012438"/>
    </source>
</evidence>
<dbReference type="InterPro" id="IPR003594">
    <property type="entry name" value="HATPase_dom"/>
</dbReference>
<dbReference type="CDD" id="cd00082">
    <property type="entry name" value="HisKA"/>
    <property type="match status" value="1"/>
</dbReference>
<dbReference type="PROSITE" id="PS50110">
    <property type="entry name" value="RESPONSE_REGULATORY"/>
    <property type="match status" value="1"/>
</dbReference>
<proteinExistence type="predicted"/>
<dbReference type="InterPro" id="IPR018060">
    <property type="entry name" value="HTH_AraC"/>
</dbReference>
<dbReference type="PANTHER" id="PTHR43547:SF2">
    <property type="entry name" value="HYBRID SIGNAL TRANSDUCTION HISTIDINE KINASE C"/>
    <property type="match status" value="1"/>
</dbReference>
<dbReference type="Pfam" id="PF12833">
    <property type="entry name" value="HTH_18"/>
    <property type="match status" value="1"/>
</dbReference>
<dbReference type="FunFam" id="1.10.287.130:FF:000045">
    <property type="entry name" value="Two-component system sensor histidine kinase/response regulator"/>
    <property type="match status" value="1"/>
</dbReference>
<feature type="domain" description="HTH araC/xylS-type" evidence="9">
    <location>
        <begin position="1309"/>
        <end position="1408"/>
    </location>
</feature>
<dbReference type="Gene3D" id="1.10.10.60">
    <property type="entry name" value="Homeodomain-like"/>
    <property type="match status" value="1"/>
</dbReference>
<dbReference type="Gene3D" id="3.40.50.2300">
    <property type="match status" value="1"/>
</dbReference>
<dbReference type="GO" id="GO:0003700">
    <property type="term" value="F:DNA-binding transcription factor activity"/>
    <property type="evidence" value="ECO:0007669"/>
    <property type="project" value="InterPro"/>
</dbReference>
<sequence>MLKKLYESLLCLFLFVFTMLTSSAQRVPEQFRFEQITVDQGLSHSDAMCVIQDKAGFIWVGTNKGINRYDGYEIRRYDLSLDDQTGISANRIRSMHVASSGALWVGVERAGLFWYDALHDRFLPIAQMPGANQLPEIVNFLSSTNVMSIVSDKHNRLWVGTQRHGVIVLQLDGQQKITGANRIRLGINASDPPISKIVKDNIGNIWIGTLANGLWFYKNQSSDLSKQGARQVRFLGTSDIRALHADRHGDLWIGAENQILRASKSELPAAERIAPKAVTLTFALIENLFVDSLHRLWISTRHGLLLASSINPTGSDAPINQQEIRTFLPMDSDPYSINSVRVHEVQEDSFNNLWFATSAGGLNLLNLRSKPFGHLRRHVTEKSTPADNYINAIYHNQADNKLWIGTRNGFASYNPQTETYQNYLNRELSGSTNGTDVSCIYKASDGTLWIGTRYGGLFTMKSDGSSPLKRIAASSDFAPWYSISIESIVEDKQGTIWIASFNAGIYSYNKNGTFIRGYNSHDKLLPTVQFTSLCYDSQENILWAATRDVGLLKMQTDGRQLKLIQQFSHEPGNPHSLKTNYTWPLLLDKQSNLWIGTIGGGLHKLEKEPSGNQIIKRYSPWISETDIESLLQDRDGNIWIGGAGLYQFNPETKRVFYYDVSDGLQSNSFKIGAAYAADNGKLYFGGTNGITYFDPKLVKPNSLPPVVQFTEFRILNQVVGIGDTLNGRVLLQKPLSDLQDIHIQPKENDFSIEFTGLNFVNPSKQQYAYKLEGYNRDWIKTTAGQRMATFANLPAGSYTFLVKASNDDGIWSEKPASLHIIVAPPWWKTWWAYLLYTLLAMTAFAIYRRIEMAKQSLKSKLALETFRVEQEKEMTNSKLRFFTNISHELRTPLTLILGPMEELVSEGNDNQNTSREKMMLVHKQTHKLLELVNQLMEFRKLESGHVSLRAQKSKAVRFIEEVFLIFKLKAQELHIDYAIQKPDIDPEVYFDQNKLEIILVNLLSNALKFTPEGGKIRVCISIAGTAGQDALFEAEAPLDNFLQITVRDWGIGMQPGDEQKIFDPYYQASETETLRMVGTGIGLSLVKQFVLAHHGNITVESKPSEGSIFTIRLPFGRKHLSDEQIIEKQVQSELPAQELILDLNKVELQQLDSNPTQLNAYRLLIVEDSEEVRNYLVDLFSSSFTVLTAVDGIDGWEKTQETVPDIVVSDVMMPRSDGLELCQKIKQNPKTQHIQVLLLTARSTAANELEGIQIGADEYMAKPFNPNLLYAKVVVMLRERRRLKEYYQKQLLMQPTDIVIPNSDRELLEKAMSIVESNLANPEFNVQFLVREMGMSQSTFYRHIKSITGQSVVEFIRDIRIKRAAQLLATTTYRVSEVANLVGFEDIKHFRKTFQELYEISPSEYIRQHR</sequence>
<feature type="domain" description="Response regulatory" evidence="11">
    <location>
        <begin position="1162"/>
        <end position="1277"/>
    </location>
</feature>
<dbReference type="SUPFAM" id="SSF63829">
    <property type="entry name" value="Calcium-dependent phosphotriesterase"/>
    <property type="match status" value="2"/>
</dbReference>
<reference evidence="12 13" key="1">
    <citation type="submission" date="2018-07" db="EMBL/GenBank/DDBJ databases">
        <title>Dyadobacter roseus sp. nov., isolated from rose rhizosphere soil.</title>
        <authorList>
            <person name="Chen L."/>
        </authorList>
    </citation>
    <scope>NUCLEOTIDE SEQUENCE [LARGE SCALE GENOMIC DNA]</scope>
    <source>
        <strain evidence="12 13">RS19</strain>
    </source>
</reference>
<dbReference type="FunFam" id="2.60.40.10:FF:000791">
    <property type="entry name" value="Two-component system sensor histidine kinase/response regulator"/>
    <property type="match status" value="1"/>
</dbReference>
<comment type="catalytic activity">
    <reaction evidence="1">
        <text>ATP + protein L-histidine = ADP + protein N-phospho-L-histidine.</text>
        <dbReference type="EC" id="2.7.13.3"/>
    </reaction>
</comment>
<dbReference type="Pfam" id="PF07494">
    <property type="entry name" value="Reg_prop"/>
    <property type="match status" value="4"/>
</dbReference>
<dbReference type="InterPro" id="IPR003661">
    <property type="entry name" value="HisK_dim/P_dom"/>
</dbReference>
<name>A0A3D8Y9E3_9BACT</name>
<dbReference type="CDD" id="cd17574">
    <property type="entry name" value="REC_OmpR"/>
    <property type="match status" value="1"/>
</dbReference>
<evidence type="ECO:0000256" key="1">
    <source>
        <dbReference type="ARBA" id="ARBA00000085"/>
    </source>
</evidence>
<keyword evidence="4" id="KW-0805">Transcription regulation</keyword>
<evidence type="ECO:0000259" key="10">
    <source>
        <dbReference type="PROSITE" id="PS50109"/>
    </source>
</evidence>
<comment type="caution">
    <text evidence="12">The sequence shown here is derived from an EMBL/GenBank/DDBJ whole genome shotgun (WGS) entry which is preliminary data.</text>
</comment>
<keyword evidence="12" id="KW-0418">Kinase</keyword>
<dbReference type="EC" id="2.7.13.3" evidence="2"/>
<dbReference type="GO" id="GO:0043565">
    <property type="term" value="F:sequence-specific DNA binding"/>
    <property type="evidence" value="ECO:0007669"/>
    <property type="project" value="InterPro"/>
</dbReference>
<dbReference type="PROSITE" id="PS00041">
    <property type="entry name" value="HTH_ARAC_FAMILY_1"/>
    <property type="match status" value="1"/>
</dbReference>
<dbReference type="InterPro" id="IPR011006">
    <property type="entry name" value="CheY-like_superfamily"/>
</dbReference>
<evidence type="ECO:0000259" key="11">
    <source>
        <dbReference type="PROSITE" id="PS50110"/>
    </source>
</evidence>
<dbReference type="InterPro" id="IPR011123">
    <property type="entry name" value="Y_Y_Y"/>
</dbReference>
<evidence type="ECO:0000256" key="4">
    <source>
        <dbReference type="ARBA" id="ARBA00023015"/>
    </source>
</evidence>
<keyword evidence="6" id="KW-0804">Transcription</keyword>
<dbReference type="Pfam" id="PF00072">
    <property type="entry name" value="Response_reg"/>
    <property type="match status" value="1"/>
</dbReference>
<dbReference type="Pfam" id="PF00512">
    <property type="entry name" value="HisKA"/>
    <property type="match status" value="1"/>
</dbReference>
<dbReference type="SUPFAM" id="SSF55874">
    <property type="entry name" value="ATPase domain of HSP90 chaperone/DNA topoisomerase II/histidine kinase"/>
    <property type="match status" value="1"/>
</dbReference>
<feature type="domain" description="Histidine kinase" evidence="10">
    <location>
        <begin position="884"/>
        <end position="1117"/>
    </location>
</feature>
<dbReference type="InterPro" id="IPR004358">
    <property type="entry name" value="Sig_transdc_His_kin-like_C"/>
</dbReference>
<evidence type="ECO:0000313" key="12">
    <source>
        <dbReference type="EMBL" id="REA60084.1"/>
    </source>
</evidence>
<dbReference type="InterPro" id="IPR036890">
    <property type="entry name" value="HATPase_C_sf"/>
</dbReference>
<dbReference type="SMART" id="SM00448">
    <property type="entry name" value="REC"/>
    <property type="match status" value="1"/>
</dbReference>
<dbReference type="SMART" id="SM00388">
    <property type="entry name" value="HisKA"/>
    <property type="match status" value="1"/>
</dbReference>
<dbReference type="GO" id="GO:0000155">
    <property type="term" value="F:phosphorelay sensor kinase activity"/>
    <property type="evidence" value="ECO:0007669"/>
    <property type="project" value="InterPro"/>
</dbReference>
<dbReference type="PANTHER" id="PTHR43547">
    <property type="entry name" value="TWO-COMPONENT HISTIDINE KINASE"/>
    <property type="match status" value="1"/>
</dbReference>
<evidence type="ECO:0000256" key="7">
    <source>
        <dbReference type="PROSITE-ProRule" id="PRU00169"/>
    </source>
</evidence>
<dbReference type="Proteomes" id="UP000256373">
    <property type="component" value="Unassembled WGS sequence"/>
</dbReference>
<dbReference type="InterPro" id="IPR001789">
    <property type="entry name" value="Sig_transdc_resp-reg_receiver"/>
</dbReference>
<feature type="modified residue" description="4-aspartylphosphate" evidence="7">
    <location>
        <position position="1210"/>
    </location>
</feature>
<dbReference type="SUPFAM" id="SSF46689">
    <property type="entry name" value="Homeodomain-like"/>
    <property type="match status" value="1"/>
</dbReference>
<dbReference type="Pfam" id="PF07495">
    <property type="entry name" value="Y_Y_Y"/>
    <property type="match status" value="1"/>
</dbReference>
<dbReference type="InterPro" id="IPR011110">
    <property type="entry name" value="Reg_prop"/>
</dbReference>
<dbReference type="SMART" id="SM00387">
    <property type="entry name" value="HATPase_c"/>
    <property type="match status" value="1"/>
</dbReference>
<dbReference type="SUPFAM" id="SSF52172">
    <property type="entry name" value="CheY-like"/>
    <property type="match status" value="1"/>
</dbReference>
<keyword evidence="13" id="KW-1185">Reference proteome</keyword>
<evidence type="ECO:0000256" key="5">
    <source>
        <dbReference type="ARBA" id="ARBA00023125"/>
    </source>
</evidence>
<dbReference type="PROSITE" id="PS01124">
    <property type="entry name" value="HTH_ARAC_FAMILY_2"/>
    <property type="match status" value="1"/>
</dbReference>
<evidence type="ECO:0000256" key="3">
    <source>
        <dbReference type="ARBA" id="ARBA00022553"/>
    </source>
</evidence>
<dbReference type="OrthoDB" id="9797097at2"/>
<dbReference type="InterPro" id="IPR015943">
    <property type="entry name" value="WD40/YVTN_repeat-like_dom_sf"/>
</dbReference>
<evidence type="ECO:0000256" key="8">
    <source>
        <dbReference type="SAM" id="SignalP"/>
    </source>
</evidence>
<dbReference type="InterPro" id="IPR005467">
    <property type="entry name" value="His_kinase_dom"/>
</dbReference>
<feature type="signal peptide" evidence="8">
    <location>
        <begin position="1"/>
        <end position="24"/>
    </location>
</feature>
<dbReference type="Gene3D" id="2.130.10.10">
    <property type="entry name" value="YVTN repeat-like/Quinoprotein amine dehydrogenase"/>
    <property type="match status" value="4"/>
</dbReference>
<feature type="chain" id="PRO_5017578314" description="histidine kinase" evidence="8">
    <location>
        <begin position="25"/>
        <end position="1410"/>
    </location>
</feature>
<dbReference type="InterPro" id="IPR013783">
    <property type="entry name" value="Ig-like_fold"/>
</dbReference>
<accession>A0A3D8Y9E3</accession>